<evidence type="ECO:0000256" key="14">
    <source>
        <dbReference type="ARBA" id="ARBA00037104"/>
    </source>
</evidence>
<evidence type="ECO:0000313" key="21">
    <source>
        <dbReference type="EMBL" id="CAH0047324.1"/>
    </source>
</evidence>
<comment type="similarity">
    <text evidence="4 19">Belongs to the flavoprotein pyridine nucleotide cytochrome reductase family.</text>
</comment>
<evidence type="ECO:0000256" key="18">
    <source>
        <dbReference type="PIRSR" id="PIRSR601834-1"/>
    </source>
</evidence>
<dbReference type="InterPro" id="IPR039261">
    <property type="entry name" value="FNR_nucleotide-bd"/>
</dbReference>
<evidence type="ECO:0000256" key="9">
    <source>
        <dbReference type="ARBA" id="ARBA00022989"/>
    </source>
</evidence>
<evidence type="ECO:0000256" key="13">
    <source>
        <dbReference type="ARBA" id="ARBA00023136"/>
    </source>
</evidence>
<keyword evidence="8 18" id="KW-0274">FAD</keyword>
<gene>
    <name evidence="21" type="ORF">CSOL1703_00017214</name>
</gene>
<dbReference type="PANTHER" id="PTHR19370">
    <property type="entry name" value="NADH-CYTOCHROME B5 REDUCTASE"/>
    <property type="match status" value="1"/>
</dbReference>
<keyword evidence="6" id="KW-0812">Transmembrane</keyword>
<feature type="binding site" evidence="18">
    <location>
        <position position="141"/>
    </location>
    <ligand>
        <name>FAD</name>
        <dbReference type="ChEBI" id="CHEBI:57692"/>
    </ligand>
</feature>
<accession>A0A9N9Z1Q9</accession>
<dbReference type="InterPro" id="IPR008333">
    <property type="entry name" value="Cbr1-like_FAD-bd_dom"/>
</dbReference>
<feature type="binding site" evidence="18">
    <location>
        <position position="131"/>
    </location>
    <ligand>
        <name>FAD</name>
        <dbReference type="ChEBI" id="CHEBI:57692"/>
    </ligand>
</feature>
<dbReference type="GO" id="GO:0005741">
    <property type="term" value="C:mitochondrial outer membrane"/>
    <property type="evidence" value="ECO:0007669"/>
    <property type="project" value="UniProtKB-SubCell"/>
</dbReference>
<keyword evidence="13" id="KW-0472">Membrane</keyword>
<dbReference type="InterPro" id="IPR001433">
    <property type="entry name" value="OxRdtase_FAD/NAD-bd"/>
</dbReference>
<evidence type="ECO:0000256" key="10">
    <source>
        <dbReference type="ARBA" id="ARBA00023002"/>
    </source>
</evidence>
<dbReference type="PANTHER" id="PTHR19370:SF184">
    <property type="entry name" value="NADH-CYTOCHROME B5 REDUCTASE-LIKE"/>
    <property type="match status" value="1"/>
</dbReference>
<dbReference type="FunFam" id="3.40.50.80:FF:000019">
    <property type="entry name" value="NADH-cytochrome b5 reductase"/>
    <property type="match status" value="1"/>
</dbReference>
<dbReference type="InterPro" id="IPR001709">
    <property type="entry name" value="Flavoprot_Pyr_Nucl_cyt_Rdtase"/>
</dbReference>
<dbReference type="PRINTS" id="PR00406">
    <property type="entry name" value="CYTB5RDTASE"/>
</dbReference>
<keyword evidence="9" id="KW-1133">Transmembrane helix</keyword>
<comment type="caution">
    <text evidence="21">The sequence shown here is derived from an EMBL/GenBank/DDBJ whole genome shotgun (WGS) entry which is preliminary data.</text>
</comment>
<evidence type="ECO:0000256" key="6">
    <source>
        <dbReference type="ARBA" id="ARBA00022692"/>
    </source>
</evidence>
<evidence type="ECO:0000256" key="19">
    <source>
        <dbReference type="RuleBase" id="RU361226"/>
    </source>
</evidence>
<dbReference type="GO" id="GO:0005783">
    <property type="term" value="C:endoplasmic reticulum"/>
    <property type="evidence" value="ECO:0007669"/>
    <property type="project" value="TreeGrafter"/>
</dbReference>
<feature type="binding site" evidence="18">
    <location>
        <position position="116"/>
    </location>
    <ligand>
        <name>FAD</name>
        <dbReference type="ChEBI" id="CHEBI:57692"/>
    </ligand>
</feature>
<comment type="subunit">
    <text evidence="15">Monomer. Component of the 2-(3-amino-3-carboxypropyl)histidine synthase complex composed of DPH1, DPH2, DPH3 and a NADH-dependent reductase, predominantly CBR1.</text>
</comment>
<comment type="cofactor">
    <cofactor evidence="1 18 19">
        <name>FAD</name>
        <dbReference type="ChEBI" id="CHEBI:57692"/>
    </cofactor>
</comment>
<evidence type="ECO:0000256" key="15">
    <source>
        <dbReference type="ARBA" id="ARBA00038836"/>
    </source>
</evidence>
<proteinExistence type="inferred from homology"/>
<keyword evidence="10 19" id="KW-0560">Oxidoreductase</keyword>
<dbReference type="Proteomes" id="UP000775872">
    <property type="component" value="Unassembled WGS sequence"/>
</dbReference>
<keyword evidence="11 19" id="KW-0520">NAD</keyword>
<dbReference type="EC" id="1.6.2.2" evidence="19"/>
<dbReference type="Pfam" id="PF00970">
    <property type="entry name" value="FAD_binding_6"/>
    <property type="match status" value="1"/>
</dbReference>
<evidence type="ECO:0000256" key="12">
    <source>
        <dbReference type="ARBA" id="ARBA00023128"/>
    </source>
</evidence>
<name>A0A9N9Z1Q9_9HYPO</name>
<dbReference type="Pfam" id="PF00175">
    <property type="entry name" value="NAD_binding_1"/>
    <property type="match status" value="1"/>
</dbReference>
<dbReference type="InterPro" id="IPR017927">
    <property type="entry name" value="FAD-bd_FR_type"/>
</dbReference>
<dbReference type="Gene3D" id="3.40.50.80">
    <property type="entry name" value="Nucleotide-binding domain of ferredoxin-NADP reductase (FNR) module"/>
    <property type="match status" value="1"/>
</dbReference>
<comment type="pathway">
    <text evidence="3">Protein modification; peptidyl-diphthamide biosynthesis.</text>
</comment>
<evidence type="ECO:0000256" key="1">
    <source>
        <dbReference type="ARBA" id="ARBA00001974"/>
    </source>
</evidence>
<reference evidence="22" key="1">
    <citation type="submission" date="2019-06" db="EMBL/GenBank/DDBJ databases">
        <authorList>
            <person name="Broberg M."/>
        </authorList>
    </citation>
    <scope>NUCLEOTIDE SEQUENCE [LARGE SCALE GENOMIC DNA]</scope>
</reference>
<dbReference type="AlphaFoldDB" id="A0A9N9Z1Q9"/>
<dbReference type="SUPFAM" id="SSF52343">
    <property type="entry name" value="Ferredoxin reductase-like, C-terminal NADP-linked domain"/>
    <property type="match status" value="1"/>
</dbReference>
<comment type="function">
    <text evidence="14">NADH-dependent reductase for DPH3 and cytochrome b5. Required for the first step of diphthamide biosynthesis, a post-translational modification of histidine which occurs in elongation factor 2. DPH1 and DPH2 transfer a 3-amino-3-carboxypropyl (ACP) group from S-adenosyl-L-methionine (SAM) to a histidine residue, the reaction is assisted by a reduction system comprising DPH3 and a NADH-dependent reductase, predominantly CBR1. By reducing DPH3, also involved in the formation of the tRNA wobble base modification mcm5s 2U (5-methoxycarbonylmethyl-2-thiouridine), mediated by the elongator complex. The cytochrome b5/NADH cytochrome b5 reductase electron transfer system supports the catalytic activity of several sterol biosynthetic enzymes.</text>
</comment>
<dbReference type="CDD" id="cd06183">
    <property type="entry name" value="cyt_b5_reduct_like"/>
    <property type="match status" value="1"/>
</dbReference>
<feature type="binding site" evidence="18">
    <location>
        <position position="114"/>
    </location>
    <ligand>
        <name>FAD</name>
        <dbReference type="ChEBI" id="CHEBI:57692"/>
    </ligand>
</feature>
<protein>
    <recommendedName>
        <fullName evidence="19">NADH-cytochrome b5 reductase</fullName>
        <ecNumber evidence="19">1.6.2.2</ecNumber>
    </recommendedName>
</protein>
<reference evidence="21 22" key="2">
    <citation type="submission" date="2021-10" db="EMBL/GenBank/DDBJ databases">
        <authorList>
            <person name="Piombo E."/>
        </authorList>
    </citation>
    <scope>NUCLEOTIDE SEQUENCE [LARGE SCALE GENOMIC DNA]</scope>
</reference>
<dbReference type="OrthoDB" id="432685at2759"/>
<feature type="binding site" evidence="18">
    <location>
        <position position="139"/>
    </location>
    <ligand>
        <name>FAD</name>
        <dbReference type="ChEBI" id="CHEBI:57692"/>
    </ligand>
</feature>
<feature type="binding site" evidence="18">
    <location>
        <position position="133"/>
    </location>
    <ligand>
        <name>FAD</name>
        <dbReference type="ChEBI" id="CHEBI:57692"/>
    </ligand>
</feature>
<feature type="binding site" evidence="18">
    <location>
        <position position="182"/>
    </location>
    <ligand>
        <name>FAD</name>
        <dbReference type="ChEBI" id="CHEBI:57692"/>
    </ligand>
</feature>
<keyword evidence="7" id="KW-1000">Mitochondrion outer membrane</keyword>
<keyword evidence="12" id="KW-0496">Mitochondrion</keyword>
<dbReference type="InterPro" id="IPR001834">
    <property type="entry name" value="CBR-like"/>
</dbReference>
<keyword evidence="5 18" id="KW-0285">Flavoprotein</keyword>
<dbReference type="FunFam" id="2.40.30.10:FF:000032">
    <property type="entry name" value="NADH-cytochrome b5 reductase"/>
    <property type="match status" value="1"/>
</dbReference>
<evidence type="ECO:0000256" key="8">
    <source>
        <dbReference type="ARBA" id="ARBA00022827"/>
    </source>
</evidence>
<sequence length="304" mass="33941">MSLFYPLLYSVLFAFYWINHRISRPQLPNIPLRPGQGSTLKNLATSTRAITTKPEHPVLSKNDFKNFPLVSRESISRNVSIFRFGLPRPTDVLGLPPGQHIALAFDDGGKTLSRSYTPMSTDHDRGHFDVLVKLYPEGKMSCFLDKMKIGDEIRVRGPKGAMTYKAGYCDRIGMIAGGSGITPMLQIIKAARMWRGRHHADRPDFANTTEEDIILKKAIDRIAEDDQGINVHYVLSQPPKMWAGSSGRVNLDMIKAKLPPPAPRTKIMLCGPPAMVTSMTAILASLNYERARPASKKDDQVFCF</sequence>
<dbReference type="PRINTS" id="PR00371">
    <property type="entry name" value="FPNCR"/>
</dbReference>
<comment type="catalytic activity">
    <reaction evidence="17">
        <text>2 Fe(3+)-[Dph3] + NADH = 2 Fe(2+)-[Dph3] + NAD(+) + H(+)</text>
        <dbReference type="Rhea" id="RHEA:71231"/>
        <dbReference type="Rhea" id="RHEA-COMP:18002"/>
        <dbReference type="Rhea" id="RHEA-COMP:18003"/>
        <dbReference type="ChEBI" id="CHEBI:15378"/>
        <dbReference type="ChEBI" id="CHEBI:29033"/>
        <dbReference type="ChEBI" id="CHEBI:29034"/>
        <dbReference type="ChEBI" id="CHEBI:57540"/>
        <dbReference type="ChEBI" id="CHEBI:57945"/>
        <dbReference type="ChEBI" id="CHEBI:83228"/>
    </reaction>
    <physiologicalReaction direction="left-to-right" evidence="17">
        <dbReference type="Rhea" id="RHEA:71232"/>
    </physiologicalReaction>
</comment>
<feature type="binding site" evidence="18">
    <location>
        <position position="140"/>
    </location>
    <ligand>
        <name>FAD</name>
        <dbReference type="ChEBI" id="CHEBI:57692"/>
    </ligand>
</feature>
<evidence type="ECO:0000259" key="20">
    <source>
        <dbReference type="PROSITE" id="PS51384"/>
    </source>
</evidence>
<comment type="catalytic activity">
    <reaction evidence="16 19">
        <text>2 Fe(III)-[cytochrome b5] + NADH = 2 Fe(II)-[cytochrome b5] + NAD(+) + H(+)</text>
        <dbReference type="Rhea" id="RHEA:46680"/>
        <dbReference type="Rhea" id="RHEA-COMP:10438"/>
        <dbReference type="Rhea" id="RHEA-COMP:10439"/>
        <dbReference type="ChEBI" id="CHEBI:15378"/>
        <dbReference type="ChEBI" id="CHEBI:29033"/>
        <dbReference type="ChEBI" id="CHEBI:29034"/>
        <dbReference type="ChEBI" id="CHEBI:57540"/>
        <dbReference type="ChEBI" id="CHEBI:57945"/>
        <dbReference type="EC" id="1.6.2.2"/>
    </reaction>
</comment>
<dbReference type="GO" id="GO:0090524">
    <property type="term" value="F:cytochrome-b5 reductase activity, acting on NADH"/>
    <property type="evidence" value="ECO:0007669"/>
    <property type="project" value="UniProtKB-EC"/>
</dbReference>
<evidence type="ECO:0000256" key="5">
    <source>
        <dbReference type="ARBA" id="ARBA00022630"/>
    </source>
</evidence>
<evidence type="ECO:0000313" key="22">
    <source>
        <dbReference type="Proteomes" id="UP000775872"/>
    </source>
</evidence>
<keyword evidence="22" id="KW-1185">Reference proteome</keyword>
<evidence type="ECO:0000256" key="3">
    <source>
        <dbReference type="ARBA" id="ARBA00005156"/>
    </source>
</evidence>
<evidence type="ECO:0000256" key="2">
    <source>
        <dbReference type="ARBA" id="ARBA00004572"/>
    </source>
</evidence>
<evidence type="ECO:0000256" key="7">
    <source>
        <dbReference type="ARBA" id="ARBA00022787"/>
    </source>
</evidence>
<dbReference type="SUPFAM" id="SSF63380">
    <property type="entry name" value="Riboflavin synthase domain-like"/>
    <property type="match status" value="1"/>
</dbReference>
<evidence type="ECO:0000256" key="17">
    <source>
        <dbReference type="ARBA" id="ARBA00049138"/>
    </source>
</evidence>
<evidence type="ECO:0000256" key="4">
    <source>
        <dbReference type="ARBA" id="ARBA00006105"/>
    </source>
</evidence>
<dbReference type="PROSITE" id="PS51384">
    <property type="entry name" value="FAD_FR"/>
    <property type="match status" value="1"/>
</dbReference>
<dbReference type="InterPro" id="IPR017938">
    <property type="entry name" value="Riboflavin_synthase-like_b-brl"/>
</dbReference>
<dbReference type="EMBL" id="CABFOC020000029">
    <property type="protein sequence ID" value="CAH0047324.1"/>
    <property type="molecule type" value="Genomic_DNA"/>
</dbReference>
<feature type="domain" description="FAD-binding FR-type" evidence="20">
    <location>
        <begin position="62"/>
        <end position="165"/>
    </location>
</feature>
<dbReference type="Gene3D" id="2.40.30.10">
    <property type="entry name" value="Translation factors"/>
    <property type="match status" value="1"/>
</dbReference>
<evidence type="ECO:0000256" key="11">
    <source>
        <dbReference type="ARBA" id="ARBA00023027"/>
    </source>
</evidence>
<comment type="subcellular location">
    <subcellularLocation>
        <location evidence="2">Mitochondrion outer membrane</location>
        <topology evidence="2">Single-pass membrane protein</topology>
    </subcellularLocation>
</comment>
<evidence type="ECO:0000256" key="16">
    <source>
        <dbReference type="ARBA" id="ARBA00047682"/>
    </source>
</evidence>
<organism evidence="21 22">
    <name type="scientific">Clonostachys solani</name>
    <dbReference type="NCBI Taxonomy" id="160281"/>
    <lineage>
        <taxon>Eukaryota</taxon>
        <taxon>Fungi</taxon>
        <taxon>Dikarya</taxon>
        <taxon>Ascomycota</taxon>
        <taxon>Pezizomycotina</taxon>
        <taxon>Sordariomycetes</taxon>
        <taxon>Hypocreomycetidae</taxon>
        <taxon>Hypocreales</taxon>
        <taxon>Bionectriaceae</taxon>
        <taxon>Clonostachys</taxon>
    </lineage>
</organism>